<dbReference type="GO" id="GO:0003700">
    <property type="term" value="F:DNA-binding transcription factor activity"/>
    <property type="evidence" value="ECO:0007669"/>
    <property type="project" value="InterPro"/>
</dbReference>
<organism evidence="6 9">
    <name type="scientific">Lentilactobacillus parakefiri</name>
    <dbReference type="NCBI Taxonomy" id="152332"/>
    <lineage>
        <taxon>Bacteria</taxon>
        <taxon>Bacillati</taxon>
        <taxon>Bacillota</taxon>
        <taxon>Bacilli</taxon>
        <taxon>Lactobacillales</taxon>
        <taxon>Lactobacillaceae</taxon>
        <taxon>Lentilactobacillus</taxon>
    </lineage>
</organism>
<protein>
    <submittedName>
        <fullName evidence="6">MarR family transcriptional regulator</fullName>
    </submittedName>
</protein>
<evidence type="ECO:0000259" key="4">
    <source>
        <dbReference type="PROSITE" id="PS50995"/>
    </source>
</evidence>
<dbReference type="InterPro" id="IPR036388">
    <property type="entry name" value="WH-like_DNA-bd_sf"/>
</dbReference>
<evidence type="ECO:0000313" key="9">
    <source>
        <dbReference type="Proteomes" id="UP000216802"/>
    </source>
</evidence>
<dbReference type="SMART" id="SM00347">
    <property type="entry name" value="HTH_MARR"/>
    <property type="match status" value="1"/>
</dbReference>
<name>A0A269Y928_9LACO</name>
<accession>A0A269Y928</accession>
<comment type="caution">
    <text evidence="6">The sequence shown here is derived from an EMBL/GenBank/DDBJ whole genome shotgun (WGS) entry which is preliminary data.</text>
</comment>
<reference evidence="7 10" key="3">
    <citation type="journal article" date="2019" name="Appl. Microbiol. Biotechnol.">
        <title>Uncovering carbohydrate metabolism through a genotype-phenotype association study of 56 lactic acid bacteria genomes.</title>
        <authorList>
            <person name="Buron-Moles G."/>
            <person name="Chailyan A."/>
            <person name="Dolejs I."/>
            <person name="Forster J."/>
            <person name="Miks M.H."/>
        </authorList>
    </citation>
    <scope>NUCLEOTIDE SEQUENCE [LARGE SCALE GENOMIC DNA]</scope>
    <source>
        <strain evidence="7 10">DSM 10551</strain>
    </source>
</reference>
<dbReference type="RefSeq" id="WP_057961936.1">
    <property type="nucleotide sequence ID" value="NZ_BAAAXO010000066.1"/>
</dbReference>
<dbReference type="Gene3D" id="1.10.10.10">
    <property type="entry name" value="Winged helix-like DNA-binding domain superfamily/Winged helix DNA-binding domain"/>
    <property type="match status" value="1"/>
</dbReference>
<gene>
    <name evidence="5" type="primary">marR_1</name>
    <name evidence="6" type="ORF">B8W98_07730</name>
    <name evidence="7" type="ORF">C5L28_001993</name>
    <name evidence="5" type="ORF">LPKJCM_00083</name>
</gene>
<evidence type="ECO:0000256" key="3">
    <source>
        <dbReference type="ARBA" id="ARBA00023163"/>
    </source>
</evidence>
<dbReference type="Pfam" id="PF01047">
    <property type="entry name" value="MarR"/>
    <property type="match status" value="1"/>
</dbReference>
<dbReference type="AlphaFoldDB" id="A0A269Y928"/>
<evidence type="ECO:0000313" key="10">
    <source>
        <dbReference type="Proteomes" id="UP000294668"/>
    </source>
</evidence>
<evidence type="ECO:0000313" key="6">
    <source>
        <dbReference type="EMBL" id="PAK82077.1"/>
    </source>
</evidence>
<dbReference type="OrthoDB" id="6462103at2"/>
<proteinExistence type="predicted"/>
<dbReference type="SUPFAM" id="SSF46785">
    <property type="entry name" value="Winged helix' DNA-binding domain"/>
    <property type="match status" value="1"/>
</dbReference>
<dbReference type="PROSITE" id="PS01117">
    <property type="entry name" value="HTH_MARR_1"/>
    <property type="match status" value="1"/>
</dbReference>
<dbReference type="PRINTS" id="PR00598">
    <property type="entry name" value="HTHMARR"/>
</dbReference>
<evidence type="ECO:0000313" key="8">
    <source>
        <dbReference type="Proteomes" id="UP000214739"/>
    </source>
</evidence>
<keyword evidence="3" id="KW-0804">Transcription</keyword>
<dbReference type="PANTHER" id="PTHR42756:SF2">
    <property type="entry name" value="MARR FAMILY REGULATORY PROTEIN"/>
    <property type="match status" value="1"/>
</dbReference>
<dbReference type="EMBL" id="NCXI01000053">
    <property type="protein sequence ID" value="PAK82077.1"/>
    <property type="molecule type" value="Genomic_DNA"/>
</dbReference>
<dbReference type="InterPro" id="IPR000835">
    <property type="entry name" value="HTH_MarR-typ"/>
</dbReference>
<dbReference type="InterPro" id="IPR023187">
    <property type="entry name" value="Tscrpt_reg_MarR-type_CS"/>
</dbReference>
<dbReference type="PANTHER" id="PTHR42756">
    <property type="entry name" value="TRANSCRIPTIONAL REGULATOR, MARR"/>
    <property type="match status" value="1"/>
</dbReference>
<evidence type="ECO:0000313" key="7">
    <source>
        <dbReference type="EMBL" id="TDG89479.1"/>
    </source>
</evidence>
<evidence type="ECO:0000313" key="5">
    <source>
        <dbReference type="EMBL" id="GAW71012.1"/>
    </source>
</evidence>
<evidence type="ECO:0000256" key="1">
    <source>
        <dbReference type="ARBA" id="ARBA00023015"/>
    </source>
</evidence>
<keyword evidence="1" id="KW-0805">Transcription regulation</keyword>
<evidence type="ECO:0000256" key="2">
    <source>
        <dbReference type="ARBA" id="ARBA00023125"/>
    </source>
</evidence>
<reference evidence="5 8" key="1">
    <citation type="journal article" date="2017" name="Biosci Microbiota Food Health">
        <title>Genomic characterization reconfirms the taxonomic status of Lactobacillus parakefiri.</title>
        <authorList>
            <person name="Tanizawa Y."/>
            <person name="Kobayashi H."/>
            <person name="Kaminuma E."/>
            <person name="Sakamoto M."/>
            <person name="Ohkuma M."/>
            <person name="Nakamura Y."/>
            <person name="Arita M."/>
            <person name="Tohno M."/>
        </authorList>
    </citation>
    <scope>NUCLEOTIDE SEQUENCE [LARGE SCALE GENOMIC DNA]</scope>
    <source>
        <strain evidence="5 8">JCM 8573</strain>
    </source>
</reference>
<dbReference type="GO" id="GO:0003677">
    <property type="term" value="F:DNA binding"/>
    <property type="evidence" value="ECO:0007669"/>
    <property type="project" value="UniProtKB-KW"/>
</dbReference>
<dbReference type="InterPro" id="IPR036390">
    <property type="entry name" value="WH_DNA-bd_sf"/>
</dbReference>
<reference evidence="6 9" key="2">
    <citation type="submission" date="2017-04" db="EMBL/GenBank/DDBJ databases">
        <title>Kefir bacterial isolates.</title>
        <authorList>
            <person name="Kim Y."/>
            <person name="Blasche S."/>
            <person name="Patil K.R."/>
        </authorList>
    </citation>
    <scope>NUCLEOTIDE SEQUENCE [LARGE SCALE GENOMIC DNA]</scope>
    <source>
        <strain evidence="6 9">OG2</strain>
    </source>
</reference>
<keyword evidence="2" id="KW-0238">DNA-binding</keyword>
<feature type="domain" description="HTH marR-type" evidence="4">
    <location>
        <begin position="1"/>
        <end position="133"/>
    </location>
</feature>
<reference evidence="7" key="4">
    <citation type="submission" date="2019-02" db="EMBL/GenBank/DDBJ databases">
        <authorList>
            <person name="Buron G."/>
            <person name="Chaylann A."/>
            <person name="Dolejs I."/>
            <person name="Forster J."/>
            <person name="Miks M.H."/>
        </authorList>
    </citation>
    <scope>NUCLEOTIDE SEQUENCE</scope>
    <source>
        <strain evidence="7">DSM 10551</strain>
    </source>
</reference>
<dbReference type="Proteomes" id="UP000214739">
    <property type="component" value="Unassembled WGS sequence"/>
</dbReference>
<dbReference type="EMBL" id="PUFL01000078">
    <property type="protein sequence ID" value="TDG89479.1"/>
    <property type="molecule type" value="Genomic_DNA"/>
</dbReference>
<keyword evidence="10" id="KW-1185">Reference proteome</keyword>
<dbReference type="EMBL" id="BDGB01000005">
    <property type="protein sequence ID" value="GAW71012.1"/>
    <property type="molecule type" value="Genomic_DNA"/>
</dbReference>
<dbReference type="Proteomes" id="UP000216802">
    <property type="component" value="Unassembled WGS sequence"/>
</dbReference>
<dbReference type="Proteomes" id="UP000294668">
    <property type="component" value="Unassembled WGS sequence"/>
</dbReference>
<sequence>MAEILRPIGAIARALDSIANVEFKQFDLTKGQYLYLARICEHPGLFQDQLAEMIKVDRTTAARAVEKLAVKGFVVKRPDSTNKKIRRLFPTEKAQTTYPNILRENQYSNQVALKSLTIDEADELARLLHKVCANIDDDWHYVKKGNLRKY</sequence>
<dbReference type="PROSITE" id="PS50995">
    <property type="entry name" value="HTH_MARR_2"/>
    <property type="match status" value="1"/>
</dbReference>